<dbReference type="AlphaFoldDB" id="A0A3L8RTX0"/>
<name>A0A3L8RTX0_CHLGU</name>
<proteinExistence type="predicted"/>
<evidence type="ECO:0000256" key="1">
    <source>
        <dbReference type="SAM" id="MobiDB-lite"/>
    </source>
</evidence>
<organism evidence="2 3">
    <name type="scientific">Chloebia gouldiae</name>
    <name type="common">Gouldian finch</name>
    <name type="synonym">Erythrura gouldiae</name>
    <dbReference type="NCBI Taxonomy" id="44316"/>
    <lineage>
        <taxon>Eukaryota</taxon>
        <taxon>Metazoa</taxon>
        <taxon>Chordata</taxon>
        <taxon>Craniata</taxon>
        <taxon>Vertebrata</taxon>
        <taxon>Euteleostomi</taxon>
        <taxon>Archelosauria</taxon>
        <taxon>Archosauria</taxon>
        <taxon>Dinosauria</taxon>
        <taxon>Saurischia</taxon>
        <taxon>Theropoda</taxon>
        <taxon>Coelurosauria</taxon>
        <taxon>Aves</taxon>
        <taxon>Neognathae</taxon>
        <taxon>Neoaves</taxon>
        <taxon>Telluraves</taxon>
        <taxon>Australaves</taxon>
        <taxon>Passeriformes</taxon>
        <taxon>Passeroidea</taxon>
        <taxon>Passeridae</taxon>
        <taxon>Chloebia</taxon>
    </lineage>
</organism>
<evidence type="ECO:0000313" key="2">
    <source>
        <dbReference type="EMBL" id="RLV85381.1"/>
    </source>
</evidence>
<protein>
    <submittedName>
        <fullName evidence="2">Uncharacterized protein</fullName>
    </submittedName>
</protein>
<comment type="caution">
    <text evidence="2">The sequence shown here is derived from an EMBL/GenBank/DDBJ whole genome shotgun (WGS) entry which is preliminary data.</text>
</comment>
<feature type="region of interest" description="Disordered" evidence="1">
    <location>
        <begin position="1"/>
        <end position="60"/>
    </location>
</feature>
<sequence>MEVSEARLERVQQDGAEAEGPGENLLRKSRKAKLGSSPVPGSRSKPVLPPIPPGQTNTNP</sequence>
<evidence type="ECO:0000313" key="3">
    <source>
        <dbReference type="Proteomes" id="UP000276834"/>
    </source>
</evidence>
<feature type="compositionally biased region" description="Basic and acidic residues" evidence="1">
    <location>
        <begin position="1"/>
        <end position="12"/>
    </location>
</feature>
<reference evidence="2 3" key="1">
    <citation type="journal article" date="2018" name="Proc. R. Soc. B">
        <title>A non-coding region near Follistatin controls head colour polymorphism in the Gouldian finch.</title>
        <authorList>
            <person name="Toomey M.B."/>
            <person name="Marques C.I."/>
            <person name="Andrade P."/>
            <person name="Araujo P.M."/>
            <person name="Sabatino S."/>
            <person name="Gazda M.A."/>
            <person name="Afonso S."/>
            <person name="Lopes R.J."/>
            <person name="Corbo J.C."/>
            <person name="Carneiro M."/>
        </authorList>
    </citation>
    <scope>NUCLEOTIDE SEQUENCE [LARGE SCALE GENOMIC DNA]</scope>
    <source>
        <strain evidence="2">Red01</strain>
        <tissue evidence="2">Muscle</tissue>
    </source>
</reference>
<dbReference type="Proteomes" id="UP000276834">
    <property type="component" value="Unassembled WGS sequence"/>
</dbReference>
<accession>A0A3L8RTX0</accession>
<keyword evidence="3" id="KW-1185">Reference proteome</keyword>
<gene>
    <name evidence="2" type="ORF">DV515_00016028</name>
</gene>
<dbReference type="EMBL" id="QUSF01000244">
    <property type="protein sequence ID" value="RLV85381.1"/>
    <property type="molecule type" value="Genomic_DNA"/>
</dbReference>